<name>A0A1Y0HGS4_9BACT</name>
<comment type="subcellular location">
    <subcellularLocation>
        <location evidence="1">Membrane</location>
        <topology evidence="1">Multi-pass membrane protein</topology>
    </subcellularLocation>
</comment>
<evidence type="ECO:0000313" key="8">
    <source>
        <dbReference type="Proteomes" id="UP000196005"/>
    </source>
</evidence>
<evidence type="ECO:0000256" key="1">
    <source>
        <dbReference type="ARBA" id="ARBA00004141"/>
    </source>
</evidence>
<protein>
    <submittedName>
        <fullName evidence="7">L-tartrate/succinate antiporter</fullName>
    </submittedName>
</protein>
<dbReference type="PIRSF" id="PIRSF002457">
    <property type="entry name" value="DASS"/>
    <property type="match status" value="1"/>
</dbReference>
<dbReference type="KEGG" id="suls:Sdiek1_0013"/>
<feature type="transmembrane region" description="Helical" evidence="6">
    <location>
        <begin position="123"/>
        <end position="141"/>
    </location>
</feature>
<feature type="transmembrane region" description="Helical" evidence="6">
    <location>
        <begin position="177"/>
        <end position="202"/>
    </location>
</feature>
<keyword evidence="8" id="KW-1185">Reference proteome</keyword>
<feature type="transmembrane region" description="Helical" evidence="6">
    <location>
        <begin position="409"/>
        <end position="427"/>
    </location>
</feature>
<feature type="transmembrane region" description="Helical" evidence="6">
    <location>
        <begin position="79"/>
        <end position="102"/>
    </location>
</feature>
<feature type="transmembrane region" description="Helical" evidence="6">
    <location>
        <begin position="447"/>
        <end position="466"/>
    </location>
</feature>
<feature type="transmembrane region" description="Helical" evidence="6">
    <location>
        <begin position="295"/>
        <end position="314"/>
    </location>
</feature>
<dbReference type="Pfam" id="PF00939">
    <property type="entry name" value="Na_sulph_symp"/>
    <property type="match status" value="1"/>
</dbReference>
<comment type="similarity">
    <text evidence="2">Belongs to the SLC13A/DASS transporter (TC 2.A.47) family. DIT1 subfamily.</text>
</comment>
<evidence type="ECO:0000313" key="7">
    <source>
        <dbReference type="EMBL" id="ARU47202.1"/>
    </source>
</evidence>
<keyword evidence="4 6" id="KW-1133">Transmembrane helix</keyword>
<dbReference type="RefSeq" id="WP_121495796.1">
    <property type="nucleotide sequence ID" value="NZ_CP021416.1"/>
</dbReference>
<dbReference type="PANTHER" id="PTHR42826">
    <property type="entry name" value="DICARBOXYLATE TRANSPORTER 2.1, CHLOROPLASTIC"/>
    <property type="match status" value="1"/>
</dbReference>
<evidence type="ECO:0000256" key="4">
    <source>
        <dbReference type="ARBA" id="ARBA00022989"/>
    </source>
</evidence>
<feature type="transmembrane region" description="Helical" evidence="6">
    <location>
        <begin position="326"/>
        <end position="348"/>
    </location>
</feature>
<keyword evidence="3 6" id="KW-0812">Transmembrane</keyword>
<keyword evidence="5 6" id="KW-0472">Membrane</keyword>
<dbReference type="GO" id="GO:0022857">
    <property type="term" value="F:transmembrane transporter activity"/>
    <property type="evidence" value="ECO:0007669"/>
    <property type="project" value="InterPro"/>
</dbReference>
<evidence type="ECO:0000256" key="6">
    <source>
        <dbReference type="SAM" id="Phobius"/>
    </source>
</evidence>
<evidence type="ECO:0000256" key="2">
    <source>
        <dbReference type="ARBA" id="ARBA00007349"/>
    </source>
</evidence>
<dbReference type="Proteomes" id="UP000196005">
    <property type="component" value="Chromosome"/>
</dbReference>
<sequence length="475" mass="51621">MSKRIISILVPVLVLLIVWFSPIPTGLTIQAWHYMAIFLAVIVGLVIEPVPAALVGLIGVSLMALIGLAGKTPADNVKWALSGFSNSTIWLIFAAFMFAMGYQKTGLGKRISLIMIRYMGKSSLGLGYAVAFADLVLAPFMPSNTARGGGTIFPIAINIPIIFNSTPEHEPRKMGAYITWIAMTATCVTSSMFLTALAPNLLAIDLIAKGANISITWGAWAKIMVPLMLPLFLVTPLLVYWIYPPTQKQSPEAPAWAKDELKKMGSISLKEILMGSFAFLALILWIFGKELNVDATIAAISITVLMVLTNVVSWDDVIGNKSAWNILVWFATLVALASGLKNVGILAWMGKGTEVYLSGLSPTMLMVSMIVLFFLLHYFFASLTAHTTALLPIFIVIAAKLIPPDQLMTFMILLTSTIGLMGIITPYGTGPSPIWYGAGYISQGKWWALGAIFAAIFYGGTFSRCFDFSLNMIYM</sequence>
<evidence type="ECO:0000256" key="3">
    <source>
        <dbReference type="ARBA" id="ARBA00022692"/>
    </source>
</evidence>
<gene>
    <name evidence="7" type="ORF">Sdiek1_0013</name>
</gene>
<dbReference type="InterPro" id="IPR001898">
    <property type="entry name" value="SLC13A/DASS"/>
</dbReference>
<feature type="transmembrane region" description="Helical" evidence="6">
    <location>
        <begin position="272"/>
        <end position="288"/>
    </location>
</feature>
<accession>A0A1Y0HGS4</accession>
<evidence type="ECO:0000256" key="5">
    <source>
        <dbReference type="ARBA" id="ARBA00023136"/>
    </source>
</evidence>
<organism evidence="7 8">
    <name type="scientific">Sulfurospirillum diekertiae</name>
    <dbReference type="NCBI Taxonomy" id="1854492"/>
    <lineage>
        <taxon>Bacteria</taxon>
        <taxon>Pseudomonadati</taxon>
        <taxon>Campylobacterota</taxon>
        <taxon>Epsilonproteobacteria</taxon>
        <taxon>Campylobacterales</taxon>
        <taxon>Sulfurospirillaceae</taxon>
        <taxon>Sulfurospirillum</taxon>
    </lineage>
</organism>
<dbReference type="NCBIfam" id="TIGR00785">
    <property type="entry name" value="dass"/>
    <property type="match status" value="1"/>
</dbReference>
<dbReference type="EMBL" id="CP021416">
    <property type="protein sequence ID" value="ARU47202.1"/>
    <property type="molecule type" value="Genomic_DNA"/>
</dbReference>
<feature type="transmembrane region" description="Helical" evidence="6">
    <location>
        <begin position="223"/>
        <end position="243"/>
    </location>
</feature>
<proteinExistence type="inferred from homology"/>
<feature type="transmembrane region" description="Helical" evidence="6">
    <location>
        <begin position="30"/>
        <end position="47"/>
    </location>
</feature>
<feature type="transmembrane region" description="Helical" evidence="6">
    <location>
        <begin position="355"/>
        <end position="379"/>
    </location>
</feature>
<reference evidence="8" key="1">
    <citation type="submission" date="2017-05" db="EMBL/GenBank/DDBJ databases">
        <title>Dechlorination kinetics govern the competition between two new strains of the genus Sulfurospirillum.</title>
        <authorList>
            <person name="Buttet G.F."/>
            <person name="Murray A.M."/>
            <person name="Goris T."/>
            <person name="Burion M."/>
            <person name="Lin B."/>
            <person name="Rolle M."/>
            <person name="Maillard J."/>
        </authorList>
    </citation>
    <scope>NUCLEOTIDE SEQUENCE [LARGE SCALE GENOMIC DNA]</scope>
    <source>
        <strain evidence="8">SL2-1</strain>
    </source>
</reference>
<feature type="transmembrane region" description="Helical" evidence="6">
    <location>
        <begin position="54"/>
        <end position="73"/>
    </location>
</feature>
<dbReference type="InterPro" id="IPR030676">
    <property type="entry name" value="CitT-rel"/>
</dbReference>
<dbReference type="GO" id="GO:0016020">
    <property type="term" value="C:membrane"/>
    <property type="evidence" value="ECO:0007669"/>
    <property type="project" value="UniProtKB-SubCell"/>
</dbReference>
<dbReference type="AlphaFoldDB" id="A0A1Y0HGS4"/>